<evidence type="ECO:0000313" key="2">
    <source>
        <dbReference type="EMBL" id="ELY58067.1"/>
    </source>
</evidence>
<feature type="transmembrane region" description="Helical" evidence="1">
    <location>
        <begin position="104"/>
        <end position="122"/>
    </location>
</feature>
<gene>
    <name evidence="2" type="ORF">C491_09739</name>
</gene>
<sequence length="126" mass="13180">MTTTDRSKGDAGGDRDRTIDAALERVRTEPRAHWLAVLVVVPIGLLLAWLHWLGLVVAGALVGFISPTVWHGLAGALGFGVLVLVAFAIGLGDSAWRILEMTPAVYVTVASALGLPALGALFRGVV</sequence>
<dbReference type="Proteomes" id="UP000011688">
    <property type="component" value="Unassembled WGS sequence"/>
</dbReference>
<feature type="transmembrane region" description="Helical" evidence="1">
    <location>
        <begin position="34"/>
        <end position="64"/>
    </location>
</feature>
<keyword evidence="1" id="KW-0812">Transmembrane</keyword>
<keyword evidence="1" id="KW-0472">Membrane</keyword>
<protein>
    <submittedName>
        <fullName evidence="2">Uncharacterized protein</fullName>
    </submittedName>
</protein>
<evidence type="ECO:0000313" key="3">
    <source>
        <dbReference type="Proteomes" id="UP000011688"/>
    </source>
</evidence>
<dbReference type="EMBL" id="AOIB01000021">
    <property type="protein sequence ID" value="ELY58067.1"/>
    <property type="molecule type" value="Genomic_DNA"/>
</dbReference>
<accession>L9X903</accession>
<proteinExistence type="predicted"/>
<dbReference type="STRING" id="1227497.C491_09739"/>
<keyword evidence="1" id="KW-1133">Transmembrane helix</keyword>
<keyword evidence="3" id="KW-1185">Reference proteome</keyword>
<organism evidence="2 3">
    <name type="scientific">Natronococcus amylolyticus DSM 10524</name>
    <dbReference type="NCBI Taxonomy" id="1227497"/>
    <lineage>
        <taxon>Archaea</taxon>
        <taxon>Methanobacteriati</taxon>
        <taxon>Methanobacteriota</taxon>
        <taxon>Stenosarchaea group</taxon>
        <taxon>Halobacteria</taxon>
        <taxon>Halobacteriales</taxon>
        <taxon>Natrialbaceae</taxon>
        <taxon>Natronococcus</taxon>
    </lineage>
</organism>
<comment type="caution">
    <text evidence="2">The sequence shown here is derived from an EMBL/GenBank/DDBJ whole genome shotgun (WGS) entry which is preliminary data.</text>
</comment>
<feature type="transmembrane region" description="Helical" evidence="1">
    <location>
        <begin position="70"/>
        <end position="92"/>
    </location>
</feature>
<name>L9X903_9EURY</name>
<reference evidence="2 3" key="1">
    <citation type="journal article" date="2014" name="PLoS Genet.">
        <title>Phylogenetically driven sequencing of extremely halophilic archaea reveals strategies for static and dynamic osmo-response.</title>
        <authorList>
            <person name="Becker E.A."/>
            <person name="Seitzer P.M."/>
            <person name="Tritt A."/>
            <person name="Larsen D."/>
            <person name="Krusor M."/>
            <person name="Yao A.I."/>
            <person name="Wu D."/>
            <person name="Madern D."/>
            <person name="Eisen J.A."/>
            <person name="Darling A.E."/>
            <person name="Facciotti M.T."/>
        </authorList>
    </citation>
    <scope>NUCLEOTIDE SEQUENCE [LARGE SCALE GENOMIC DNA]</scope>
    <source>
        <strain evidence="2 3">DSM 10524</strain>
    </source>
</reference>
<dbReference type="RefSeq" id="WP_005555653.1">
    <property type="nucleotide sequence ID" value="NZ_AOIB01000021.1"/>
</dbReference>
<dbReference type="OrthoDB" id="206232at2157"/>
<dbReference type="AlphaFoldDB" id="L9X903"/>
<evidence type="ECO:0000256" key="1">
    <source>
        <dbReference type="SAM" id="Phobius"/>
    </source>
</evidence>
<dbReference type="eggNOG" id="arCOG11494">
    <property type="taxonomic scope" value="Archaea"/>
</dbReference>